<feature type="transmembrane region" description="Helical" evidence="1">
    <location>
        <begin position="134"/>
        <end position="155"/>
    </location>
</feature>
<keyword evidence="4" id="KW-1185">Reference proteome</keyword>
<keyword evidence="1" id="KW-0812">Transmembrane</keyword>
<keyword evidence="1" id="KW-0472">Membrane</keyword>
<accession>A0A410H4Q5</accession>
<keyword evidence="1" id="KW-1133">Transmembrane helix</keyword>
<protein>
    <submittedName>
        <fullName evidence="3">Fatty acid desaturase</fullName>
    </submittedName>
</protein>
<dbReference type="GO" id="GO:0016020">
    <property type="term" value="C:membrane"/>
    <property type="evidence" value="ECO:0007669"/>
    <property type="project" value="GOC"/>
</dbReference>
<evidence type="ECO:0000313" key="4">
    <source>
        <dbReference type="Proteomes" id="UP000285478"/>
    </source>
</evidence>
<dbReference type="GO" id="GO:0046513">
    <property type="term" value="P:ceramide biosynthetic process"/>
    <property type="evidence" value="ECO:0007669"/>
    <property type="project" value="TreeGrafter"/>
</dbReference>
<feature type="transmembrane region" description="Helical" evidence="1">
    <location>
        <begin position="12"/>
        <end position="34"/>
    </location>
</feature>
<gene>
    <name evidence="3" type="ORF">EPV75_09680</name>
</gene>
<dbReference type="EMBL" id="CP035033">
    <property type="protein sequence ID" value="QAB15918.1"/>
    <property type="molecule type" value="Genomic_DNA"/>
</dbReference>
<dbReference type="Pfam" id="PF00487">
    <property type="entry name" value="FA_desaturase"/>
    <property type="match status" value="1"/>
</dbReference>
<proteinExistence type="predicted"/>
<dbReference type="PANTHER" id="PTHR12879">
    <property type="entry name" value="SPHINGOLIPID DELTA 4 DESATURASE/C-4 HYDROXYLASE PROTEIN DES2"/>
    <property type="match status" value="1"/>
</dbReference>
<dbReference type="AlphaFoldDB" id="A0A410H4Q5"/>
<feature type="transmembrane region" description="Helical" evidence="1">
    <location>
        <begin position="175"/>
        <end position="197"/>
    </location>
</feature>
<reference evidence="3 4" key="1">
    <citation type="journal article" date="2018" name="Environ. Microbiol.">
        <title>Genomes of ubiquitous marine and hypersaline Hydrogenovibrio, Thiomicrorhabdus and Thiomicrospira spp. encode a diversity of mechanisms to sustain chemolithoautotrophy in heterogeneous environments.</title>
        <authorList>
            <person name="Scott K.M."/>
            <person name="Williams J."/>
            <person name="Porter C.M.B."/>
            <person name="Russel S."/>
            <person name="Harmer T.L."/>
            <person name="Paul J.H."/>
            <person name="Antonen K.M."/>
            <person name="Bridges M.K."/>
            <person name="Camper G.J."/>
            <person name="Campla C.K."/>
            <person name="Casella L.G."/>
            <person name="Chase E."/>
            <person name="Conrad J.W."/>
            <person name="Cruz M.C."/>
            <person name="Dunlap D.S."/>
            <person name="Duran L."/>
            <person name="Fahsbender E.M."/>
            <person name="Goldsmith D.B."/>
            <person name="Keeley R.F."/>
            <person name="Kondoff M.R."/>
            <person name="Kussy B.I."/>
            <person name="Lane M.K."/>
            <person name="Lawler S."/>
            <person name="Leigh B.A."/>
            <person name="Lewis C."/>
            <person name="Lostal L.M."/>
            <person name="Marking D."/>
            <person name="Mancera P.A."/>
            <person name="McClenthan E.C."/>
            <person name="McIntyre E.A."/>
            <person name="Mine J.A."/>
            <person name="Modi S."/>
            <person name="Moore B.D."/>
            <person name="Morgan W.A."/>
            <person name="Nelson K.M."/>
            <person name="Nguyen K.N."/>
            <person name="Ogburn N."/>
            <person name="Parrino D.G."/>
            <person name="Pedapudi A.D."/>
            <person name="Pelham R.P."/>
            <person name="Preece A.M."/>
            <person name="Rampersad E.A."/>
            <person name="Richardson J.C."/>
            <person name="Rodgers C.M."/>
            <person name="Schaffer B.L."/>
            <person name="Sheridan N.E."/>
            <person name="Solone M.R."/>
            <person name="Staley Z.R."/>
            <person name="Tabuchi M."/>
            <person name="Waide R.J."/>
            <person name="Wanjugi P.W."/>
            <person name="Young S."/>
            <person name="Clum A."/>
            <person name="Daum C."/>
            <person name="Huntemann M."/>
            <person name="Ivanova N."/>
            <person name="Kyrpides N."/>
            <person name="Mikhailova N."/>
            <person name="Palaniappan K."/>
            <person name="Pillay M."/>
            <person name="Reddy T.B.K."/>
            <person name="Shapiro N."/>
            <person name="Stamatis D."/>
            <person name="Varghese N."/>
            <person name="Woyke T."/>
            <person name="Boden R."/>
            <person name="Freyermuth S.K."/>
            <person name="Kerfeld C.A."/>
        </authorList>
    </citation>
    <scope>NUCLEOTIDE SEQUENCE [LARGE SCALE GENOMIC DNA]</scope>
    <source>
        <strain evidence="3 4">JR-2</strain>
    </source>
</reference>
<dbReference type="GO" id="GO:0042284">
    <property type="term" value="F:sphingolipid delta-4 desaturase activity"/>
    <property type="evidence" value="ECO:0007669"/>
    <property type="project" value="TreeGrafter"/>
</dbReference>
<evidence type="ECO:0000256" key="1">
    <source>
        <dbReference type="SAM" id="Phobius"/>
    </source>
</evidence>
<dbReference type="InterPro" id="IPR005804">
    <property type="entry name" value="FA_desaturase_dom"/>
</dbReference>
<evidence type="ECO:0000259" key="2">
    <source>
        <dbReference type="Pfam" id="PF00487"/>
    </source>
</evidence>
<name>A0A410H4Q5_9GAMM</name>
<sequence length="337" mass="39268">MNPRALLIDPKGLWPNIFALAYITFTYFGGWAALVYGTYWSLPLGVLLVAHGMIIAAYLMHDCAHNALFKKTAHNTLLGRWLNMITGANYGTYEDIRYKHMRHHVDNGDLVTFDYRTFLKKHPLLLKTFRALEWMYIPAVELMMHAMLIVAPFIYDSHKPQRGRVLRVLLVRVGLFSALIWFAPWAALGYVVAYIIFLTTLRFMDAFQHDYELLYTLMDKDFVPPHKGDRQYEEEHTYSNLLSTKYPWVNLLTLNFAYHNAHHTKPNLAWYALPKYHRELYPESCPQQVDIWNQLRCFHKNRVPRVLSEEYGEEDVKATLKQGTAVGVDGVSFLTAF</sequence>
<evidence type="ECO:0000313" key="3">
    <source>
        <dbReference type="EMBL" id="QAB15918.1"/>
    </source>
</evidence>
<dbReference type="RefSeq" id="WP_128385249.1">
    <property type="nucleotide sequence ID" value="NZ_CP035033.1"/>
</dbReference>
<dbReference type="Proteomes" id="UP000285478">
    <property type="component" value="Chromosome"/>
</dbReference>
<feature type="transmembrane region" description="Helical" evidence="1">
    <location>
        <begin position="40"/>
        <end position="60"/>
    </location>
</feature>
<organism evidence="3 4">
    <name type="scientific">Hydrogenovibrio thermophilus</name>
    <dbReference type="NCBI Taxonomy" id="265883"/>
    <lineage>
        <taxon>Bacteria</taxon>
        <taxon>Pseudomonadati</taxon>
        <taxon>Pseudomonadota</taxon>
        <taxon>Gammaproteobacteria</taxon>
        <taxon>Thiotrichales</taxon>
        <taxon>Piscirickettsiaceae</taxon>
        <taxon>Hydrogenovibrio</taxon>
    </lineage>
</organism>
<feature type="domain" description="Fatty acid desaturase" evidence="2">
    <location>
        <begin position="40"/>
        <end position="289"/>
    </location>
</feature>
<dbReference type="PANTHER" id="PTHR12879:SF8">
    <property type="entry name" value="SPHINGOLIPID DELTA(4)-DESATURASE DES1"/>
    <property type="match status" value="1"/>
</dbReference>
<dbReference type="CDD" id="cd01060">
    <property type="entry name" value="Membrane-FADS-like"/>
    <property type="match status" value="1"/>
</dbReference>
<dbReference type="KEGG" id="htr:EPV75_09680"/>